<feature type="region of interest" description="Disordered" evidence="2">
    <location>
        <begin position="1"/>
        <end position="184"/>
    </location>
</feature>
<feature type="compositionally biased region" description="Basic and acidic residues" evidence="2">
    <location>
        <begin position="1043"/>
        <end position="1060"/>
    </location>
</feature>
<reference evidence="4" key="1">
    <citation type="submission" date="2016-06" db="EMBL/GenBank/DDBJ databases">
        <authorList>
            <person name="Cuomo C."/>
            <person name="Litvintseva A."/>
            <person name="Heitman J."/>
            <person name="Chen Y."/>
            <person name="Sun S."/>
            <person name="Springer D."/>
            <person name="Dromer F."/>
            <person name="Young S."/>
            <person name="Zeng Q."/>
            <person name="Chapman S."/>
            <person name="Gujja S."/>
            <person name="Saif S."/>
            <person name="Birren B."/>
        </authorList>
    </citation>
    <scope>NUCLEOTIDE SEQUENCE</scope>
    <source>
        <strain evidence="4">CBS 7841</strain>
    </source>
</reference>
<feature type="region of interest" description="Disordered" evidence="2">
    <location>
        <begin position="970"/>
        <end position="994"/>
    </location>
</feature>
<feature type="compositionally biased region" description="Polar residues" evidence="2">
    <location>
        <begin position="829"/>
        <end position="838"/>
    </location>
</feature>
<feature type="region of interest" description="Disordered" evidence="2">
    <location>
        <begin position="496"/>
        <end position="543"/>
    </location>
</feature>
<feature type="compositionally biased region" description="Low complexity" evidence="2">
    <location>
        <begin position="70"/>
        <end position="92"/>
    </location>
</feature>
<dbReference type="Proteomes" id="UP000094043">
    <property type="component" value="Chromosome 2"/>
</dbReference>
<feature type="region of interest" description="Disordered" evidence="2">
    <location>
        <begin position="805"/>
        <end position="842"/>
    </location>
</feature>
<dbReference type="EMBL" id="CP143785">
    <property type="protein sequence ID" value="WVN86907.1"/>
    <property type="molecule type" value="Genomic_DNA"/>
</dbReference>
<proteinExistence type="predicted"/>
<feature type="compositionally biased region" description="Basic and acidic residues" evidence="2">
    <location>
        <begin position="332"/>
        <end position="347"/>
    </location>
</feature>
<feature type="compositionally biased region" description="Polar residues" evidence="2">
    <location>
        <begin position="970"/>
        <end position="987"/>
    </location>
</feature>
<reference evidence="4" key="3">
    <citation type="submission" date="2024-01" db="EMBL/GenBank/DDBJ databases">
        <authorList>
            <person name="Coelho M.A."/>
            <person name="David-Palma M."/>
            <person name="Shea T."/>
            <person name="Sun S."/>
            <person name="Cuomo C.A."/>
            <person name="Heitman J."/>
        </authorList>
    </citation>
    <scope>NUCLEOTIDE SEQUENCE</scope>
    <source>
        <strain evidence="4">CBS 7841</strain>
    </source>
</reference>
<feature type="transmembrane region" description="Helical" evidence="3">
    <location>
        <begin position="1523"/>
        <end position="1545"/>
    </location>
</feature>
<keyword evidence="5" id="KW-1185">Reference proteome</keyword>
<dbReference type="KEGG" id="cdep:91086293"/>
<name>A0AAJ8JR99_9TREE</name>
<feature type="region of interest" description="Disordered" evidence="2">
    <location>
        <begin position="381"/>
        <end position="446"/>
    </location>
</feature>
<feature type="region of interest" description="Disordered" evidence="2">
    <location>
        <begin position="657"/>
        <end position="694"/>
    </location>
</feature>
<dbReference type="RefSeq" id="XP_066067607.1">
    <property type="nucleotide sequence ID" value="XM_066211510.1"/>
</dbReference>
<evidence type="ECO:0000256" key="2">
    <source>
        <dbReference type="SAM" id="MobiDB-lite"/>
    </source>
</evidence>
<feature type="compositionally biased region" description="Basic and acidic residues" evidence="2">
    <location>
        <begin position="683"/>
        <end position="694"/>
    </location>
</feature>
<feature type="compositionally biased region" description="Basic and acidic residues" evidence="2">
    <location>
        <begin position="922"/>
        <end position="934"/>
    </location>
</feature>
<feature type="compositionally biased region" description="Polar residues" evidence="2">
    <location>
        <begin position="1309"/>
        <end position="1318"/>
    </location>
</feature>
<protein>
    <submittedName>
        <fullName evidence="4">Uncharacterized protein</fullName>
    </submittedName>
</protein>
<feature type="compositionally biased region" description="Polar residues" evidence="2">
    <location>
        <begin position="381"/>
        <end position="390"/>
    </location>
</feature>
<feature type="region of interest" description="Disordered" evidence="2">
    <location>
        <begin position="899"/>
        <end position="955"/>
    </location>
</feature>
<feature type="transmembrane region" description="Helical" evidence="3">
    <location>
        <begin position="1477"/>
        <end position="1498"/>
    </location>
</feature>
<feature type="coiled-coil region" evidence="1">
    <location>
        <begin position="1376"/>
        <end position="1431"/>
    </location>
</feature>
<feature type="compositionally biased region" description="Basic and acidic residues" evidence="2">
    <location>
        <begin position="431"/>
        <end position="440"/>
    </location>
</feature>
<feature type="compositionally biased region" description="Polar residues" evidence="2">
    <location>
        <begin position="98"/>
        <end position="117"/>
    </location>
</feature>
<evidence type="ECO:0000313" key="5">
    <source>
        <dbReference type="Proteomes" id="UP000094043"/>
    </source>
</evidence>
<dbReference type="GeneID" id="91086293"/>
<keyword evidence="3" id="KW-1133">Transmembrane helix</keyword>
<sequence length="1549" mass="173858">MVVENKRPPSHISTNSSSSTSVQQQRADSRPGSPSYKSSVRFDQDELVDRLSKTSFKFTKGLPSSGLSNSALHQPLHPSSLHTSLLPPSSSHVDITPTRATLTSQSPLPGRSPTSGSILVGHDSSTSPTYSQPSSPRPQPLSHKQHMRFDKGKTLNHPSGGSVKSSNAISNGSGTSSNSGLKPFPPLLAASPSLKSLTSESTFISTEKQADRPFLTTHPSQDRRVWSETLPPRRSSVVTHGRRVSRVTGGFETSSEDESSLDATRLNGDETNSLSVAKGNSADSPKLSKTSRQRKVLSRSKSLVVPAESSKAFANSINELKRRSNQRPQQKTSRERSRGRVKSESFKTGRSHSRTSHRFNITERTHGQNGAALYLPANSAQSHYGSMSGTSRRESAASFKLRSISRVRQGSESASSLDVSGKRKGKQRAAGIEREGRDSNDEMDGSLVNKDFLTESLGLGDSKASAQDTTLNTDQIHSLLSDSNVASALRLMSGSLMGPRKSLPNLTTSPFERRSSATGGLPHASPYLVTAPPALTEDSPTSERDRTFLAASSILPMKKTNLSMNRSHFEALHQHGLRSRGQWASMNSISMDNQGGYVPFVHHLPMVTGQKEDKDNDNQSVSSAIMENGPSVLDENLSAKEIKQDRKDKKNALSHFFHLGRRKGSDTNESAPNIKDHVRSKKEKTTRQNDFAKEEELREEEMRKIEWEKRQEEFIQERRYHALTQVAAHPNAERRAYQAGAHLRAYYQQVYDCIQNPPRLNFTKMLRWLNETDRQDLLRSHYYASLQTHTDESNKQDLLADKLSMSRSYQGSHSGHSRRLSSTHKSDASGRSTSIFSQHHSEASPLKTIDLPKRGWKYTVEEIQAFRESGGIVNYFVPPRQIRPDIDILPEDGKLEAPISFAHGGQCNNRDRTTRPETLQSKLREDREGHRDDNSSVADSSKKSRHYGQRISAASKTASNISLTDLEQAGVTNGSEPNLSQSASINTGKERSIGRHREPHLSHRGHHSLSAVGQGSLTQALKQPFEKFSSVARKQRNLPHLHLNNERGDITPEDSGKSSHPDNAALEHGTSHISRDSIASTNKAALSNMKGTSSRYKDLGPSFFKRYGFPSHEMTTDEEGGKRKLFIKGHRRPALEDLRNRFDKDMIGQSEVIEDEGLKEAEMAYTREQHSKQLQLQAEEENKERKTKADKALIKILKLEDDVYNRRTQLLSFSKERLISLRHHADIIDESIRHYLAAMDFARDEAKIGMDLEADWSLVEPLRSKYNRQKLVKDDDNLGENRDTLPPLKIFGNADSNFEGRFSGRRTPAQKNPRSSASVPIPKRKLTSPTPFAFQPLGSFQTRHRVRRTYLAPNGLSRVDPITQTELMIVFAKERQLEMGKEKEEMANELEEMINQIEGMIKQKDEVRHWIREVLERANNAQTQLERLRVHDSSPLDLVHFAHQRDWLVNSTTKALGLAFRFGWRTFQHLKLPFKTFYLIVYGIFCLLLLPWTIFKFLTRGKVQVNVKNTVELAEGRQRRRRALSLMGFSWSVALIVVAMFFWYYGTDA</sequence>
<feature type="region of interest" description="Disordered" evidence="2">
    <location>
        <begin position="1301"/>
        <end position="1334"/>
    </location>
</feature>
<keyword evidence="1" id="KW-0175">Coiled coil</keyword>
<feature type="compositionally biased region" description="Low complexity" evidence="2">
    <location>
        <begin position="124"/>
        <end position="134"/>
    </location>
</feature>
<feature type="region of interest" description="Disordered" evidence="2">
    <location>
        <begin position="201"/>
        <end position="362"/>
    </location>
</feature>
<accession>A0AAJ8JR99</accession>
<reference evidence="4" key="2">
    <citation type="journal article" date="2022" name="Elife">
        <title>Obligate sexual reproduction of a homothallic fungus closely related to the Cryptococcus pathogenic species complex.</title>
        <authorList>
            <person name="Passer A.R."/>
            <person name="Clancey S.A."/>
            <person name="Shea T."/>
            <person name="David-Palma M."/>
            <person name="Averette A.F."/>
            <person name="Boekhout T."/>
            <person name="Porcel B.M."/>
            <person name="Nowrousian M."/>
            <person name="Cuomo C.A."/>
            <person name="Sun S."/>
            <person name="Heitman J."/>
            <person name="Coelho M.A."/>
        </authorList>
    </citation>
    <scope>NUCLEOTIDE SEQUENCE</scope>
    <source>
        <strain evidence="4">CBS 7841</strain>
    </source>
</reference>
<feature type="region of interest" description="Disordered" evidence="2">
    <location>
        <begin position="1036"/>
        <end position="1078"/>
    </location>
</feature>
<keyword evidence="3" id="KW-0812">Transmembrane</keyword>
<evidence type="ECO:0000256" key="3">
    <source>
        <dbReference type="SAM" id="Phobius"/>
    </source>
</evidence>
<feature type="region of interest" description="Disordered" evidence="2">
    <location>
        <begin position="610"/>
        <end position="634"/>
    </location>
</feature>
<feature type="compositionally biased region" description="Low complexity" evidence="2">
    <location>
        <begin position="165"/>
        <end position="184"/>
    </location>
</feature>
<gene>
    <name evidence="4" type="ORF">L203_102081</name>
</gene>
<evidence type="ECO:0000313" key="4">
    <source>
        <dbReference type="EMBL" id="WVN86907.1"/>
    </source>
</evidence>
<evidence type="ECO:0000256" key="1">
    <source>
        <dbReference type="SAM" id="Coils"/>
    </source>
</evidence>
<keyword evidence="3" id="KW-0472">Membrane</keyword>
<feature type="compositionally biased region" description="Basic and acidic residues" evidence="2">
    <location>
        <begin position="40"/>
        <end position="52"/>
    </location>
</feature>
<feature type="compositionally biased region" description="Polar residues" evidence="2">
    <location>
        <begin position="406"/>
        <end position="418"/>
    </location>
</feature>
<organism evidence="4 5">
    <name type="scientific">Cryptococcus depauperatus CBS 7841</name>
    <dbReference type="NCBI Taxonomy" id="1295531"/>
    <lineage>
        <taxon>Eukaryota</taxon>
        <taxon>Fungi</taxon>
        <taxon>Dikarya</taxon>
        <taxon>Basidiomycota</taxon>
        <taxon>Agaricomycotina</taxon>
        <taxon>Tremellomycetes</taxon>
        <taxon>Tremellales</taxon>
        <taxon>Cryptococcaceae</taxon>
        <taxon>Cryptococcus</taxon>
    </lineage>
</organism>
<feature type="compositionally biased region" description="Basic residues" evidence="2">
    <location>
        <begin position="289"/>
        <end position="298"/>
    </location>
</feature>